<keyword evidence="2" id="KW-0560">Oxidoreductase</keyword>
<evidence type="ECO:0000313" key="5">
    <source>
        <dbReference type="EMBL" id="OLU38136.1"/>
    </source>
</evidence>
<dbReference type="Proteomes" id="UP000186341">
    <property type="component" value="Unassembled WGS sequence"/>
</dbReference>
<dbReference type="AlphaFoldDB" id="A0A1U7NEL9"/>
<gene>
    <name evidence="5" type="ORF">BO222_08890</name>
</gene>
<comment type="caution">
    <text evidence="5">The sequence shown here is derived from an EMBL/GenBank/DDBJ whole genome shotgun (WGS) entry which is preliminary data.</text>
</comment>
<reference evidence="5 6" key="1">
    <citation type="submission" date="2016-11" db="EMBL/GenBank/DDBJ databases">
        <title>Description of two novel members of the family Erysipelotrichaceae: Ileibacterium lipovorans gen. nov., sp. nov. and Dubosiella newyorkensis, gen. nov., sp. nov.</title>
        <authorList>
            <person name="Cox L.M."/>
            <person name="Sohn J."/>
            <person name="Tyrrell K.L."/>
            <person name="Citron D.M."/>
            <person name="Lawson P.A."/>
            <person name="Patel N.B."/>
            <person name="Iizumi T."/>
            <person name="Perez-Perez G.I."/>
            <person name="Goldstein E.J."/>
            <person name="Blaser M.J."/>
        </authorList>
    </citation>
    <scope>NUCLEOTIDE SEQUENCE [LARGE SCALE GENOMIC DNA]</scope>
    <source>
        <strain evidence="5 6">NYU-BL-A3</strain>
    </source>
</reference>
<feature type="domain" description="Gfo/Idh/MocA-like oxidoreductase N-terminal" evidence="3">
    <location>
        <begin position="5"/>
        <end position="119"/>
    </location>
</feature>
<dbReference type="InterPro" id="IPR055170">
    <property type="entry name" value="GFO_IDH_MocA-like_dom"/>
</dbReference>
<keyword evidence="6" id="KW-1185">Reference proteome</keyword>
<dbReference type="GeneID" id="82203279"/>
<sequence length="331" mass="37672">MKQYRWALSGSGWISTEMARTLHDNHHTITGIYSKDRKTAKEAAEKYGIEHVFDSYEEMLTDSDTDIIYIGTPNEIHEEEAIKALKAGKHVFCEKPMGLNEEQFVRCLDLAEKKDLVLMDGTTLLHMPLFKDIRKVLKTGKLGKLKMIQVTYGIQKDFNPDSRFYSLEHGGGALMDIGLYAISFLCLYMDNVPDHVKTYVSKASTGVDETSAIIVQNKDGQIGNISLSLNTMKLEQAILCLEKGYILVHGFPRADQAVVHYVDGKTDIIESGNSEQALEYEMKEMESAIEENRQPKGLKDAREVMHILTQIRKQWNIEFPSEQEQWIDCIQ</sequence>
<dbReference type="InterPro" id="IPR000683">
    <property type="entry name" value="Gfo/Idh/MocA-like_OxRdtase_N"/>
</dbReference>
<comment type="similarity">
    <text evidence="1">Belongs to the Gfo/Idh/MocA family.</text>
</comment>
<proteinExistence type="inferred from homology"/>
<dbReference type="EMBL" id="MPJW01000176">
    <property type="protein sequence ID" value="OLU38136.1"/>
    <property type="molecule type" value="Genomic_DNA"/>
</dbReference>
<dbReference type="InterPro" id="IPR036291">
    <property type="entry name" value="NAD(P)-bd_dom_sf"/>
</dbReference>
<dbReference type="Pfam" id="PF22725">
    <property type="entry name" value="GFO_IDH_MocA_C3"/>
    <property type="match status" value="1"/>
</dbReference>
<dbReference type="OrthoDB" id="9815825at2"/>
<organism evidence="5 6">
    <name type="scientific">Ileibacterium valens</name>
    <dbReference type="NCBI Taxonomy" id="1862668"/>
    <lineage>
        <taxon>Bacteria</taxon>
        <taxon>Bacillati</taxon>
        <taxon>Bacillota</taxon>
        <taxon>Erysipelotrichia</taxon>
        <taxon>Erysipelotrichales</taxon>
        <taxon>Erysipelotrichaceae</taxon>
        <taxon>Ileibacterium</taxon>
    </lineage>
</organism>
<accession>A0A1U7NEL9</accession>
<protein>
    <submittedName>
        <fullName evidence="5">Uncharacterized protein</fullName>
    </submittedName>
</protein>
<dbReference type="Gene3D" id="3.30.360.10">
    <property type="entry name" value="Dihydrodipicolinate Reductase, domain 2"/>
    <property type="match status" value="1"/>
</dbReference>
<dbReference type="RefSeq" id="WP_075820318.1">
    <property type="nucleotide sequence ID" value="NZ_CAJUTZ010000140.1"/>
</dbReference>
<dbReference type="Gene3D" id="3.40.50.720">
    <property type="entry name" value="NAD(P)-binding Rossmann-like Domain"/>
    <property type="match status" value="1"/>
</dbReference>
<dbReference type="InterPro" id="IPR050984">
    <property type="entry name" value="Gfo/Idh/MocA_domain"/>
</dbReference>
<name>A0A1U7NEL9_9FIRM</name>
<dbReference type="GO" id="GO:0016491">
    <property type="term" value="F:oxidoreductase activity"/>
    <property type="evidence" value="ECO:0007669"/>
    <property type="project" value="UniProtKB-KW"/>
</dbReference>
<evidence type="ECO:0000259" key="3">
    <source>
        <dbReference type="Pfam" id="PF01408"/>
    </source>
</evidence>
<evidence type="ECO:0000259" key="4">
    <source>
        <dbReference type="Pfam" id="PF22725"/>
    </source>
</evidence>
<feature type="domain" description="GFO/IDH/MocA-like oxidoreductase" evidence="4">
    <location>
        <begin position="130"/>
        <end position="244"/>
    </location>
</feature>
<dbReference type="PANTHER" id="PTHR22604:SF105">
    <property type="entry name" value="TRANS-1,2-DIHYDROBENZENE-1,2-DIOL DEHYDROGENASE"/>
    <property type="match status" value="1"/>
</dbReference>
<dbReference type="SUPFAM" id="SSF51735">
    <property type="entry name" value="NAD(P)-binding Rossmann-fold domains"/>
    <property type="match status" value="1"/>
</dbReference>
<dbReference type="GO" id="GO:0000166">
    <property type="term" value="F:nucleotide binding"/>
    <property type="evidence" value="ECO:0007669"/>
    <property type="project" value="InterPro"/>
</dbReference>
<dbReference type="Pfam" id="PF01408">
    <property type="entry name" value="GFO_IDH_MocA"/>
    <property type="match status" value="1"/>
</dbReference>
<evidence type="ECO:0000256" key="1">
    <source>
        <dbReference type="ARBA" id="ARBA00010928"/>
    </source>
</evidence>
<dbReference type="SUPFAM" id="SSF55347">
    <property type="entry name" value="Glyceraldehyde-3-phosphate dehydrogenase-like, C-terminal domain"/>
    <property type="match status" value="1"/>
</dbReference>
<evidence type="ECO:0000256" key="2">
    <source>
        <dbReference type="ARBA" id="ARBA00023002"/>
    </source>
</evidence>
<evidence type="ECO:0000313" key="6">
    <source>
        <dbReference type="Proteomes" id="UP000186341"/>
    </source>
</evidence>
<dbReference type="PANTHER" id="PTHR22604">
    <property type="entry name" value="OXIDOREDUCTASES"/>
    <property type="match status" value="1"/>
</dbReference>